<dbReference type="AlphaFoldDB" id="A0A5B7K8M4"/>
<keyword evidence="3" id="KW-1185">Reference proteome</keyword>
<evidence type="ECO:0000313" key="3">
    <source>
        <dbReference type="Proteomes" id="UP000324222"/>
    </source>
</evidence>
<sequence>MARESEIRIVREEKKTRGRDVVVVLWCRLYPVTFLRGMSEESYGRKKRREGKKKEEEKEEEEKEKEEREEDEDEGYIAFCLGLLH</sequence>
<name>A0A5B7K8M4_PORTR</name>
<protein>
    <submittedName>
        <fullName evidence="2">Uncharacterized protein</fullName>
    </submittedName>
</protein>
<comment type="caution">
    <text evidence="2">The sequence shown here is derived from an EMBL/GenBank/DDBJ whole genome shotgun (WGS) entry which is preliminary data.</text>
</comment>
<dbReference type="Proteomes" id="UP000324222">
    <property type="component" value="Unassembled WGS sequence"/>
</dbReference>
<accession>A0A5B7K8M4</accession>
<evidence type="ECO:0000256" key="1">
    <source>
        <dbReference type="SAM" id="MobiDB-lite"/>
    </source>
</evidence>
<evidence type="ECO:0000313" key="2">
    <source>
        <dbReference type="EMBL" id="MPD04943.1"/>
    </source>
</evidence>
<proteinExistence type="predicted"/>
<organism evidence="2 3">
    <name type="scientific">Portunus trituberculatus</name>
    <name type="common">Swimming crab</name>
    <name type="synonym">Neptunus trituberculatus</name>
    <dbReference type="NCBI Taxonomy" id="210409"/>
    <lineage>
        <taxon>Eukaryota</taxon>
        <taxon>Metazoa</taxon>
        <taxon>Ecdysozoa</taxon>
        <taxon>Arthropoda</taxon>
        <taxon>Crustacea</taxon>
        <taxon>Multicrustacea</taxon>
        <taxon>Malacostraca</taxon>
        <taxon>Eumalacostraca</taxon>
        <taxon>Eucarida</taxon>
        <taxon>Decapoda</taxon>
        <taxon>Pleocyemata</taxon>
        <taxon>Brachyura</taxon>
        <taxon>Eubrachyura</taxon>
        <taxon>Portunoidea</taxon>
        <taxon>Portunidae</taxon>
        <taxon>Portuninae</taxon>
        <taxon>Portunus</taxon>
    </lineage>
</organism>
<gene>
    <name evidence="2" type="ORF">E2C01_100657</name>
</gene>
<feature type="compositionally biased region" description="Acidic residues" evidence="1">
    <location>
        <begin position="57"/>
        <end position="73"/>
    </location>
</feature>
<feature type="region of interest" description="Disordered" evidence="1">
    <location>
        <begin position="41"/>
        <end position="73"/>
    </location>
</feature>
<dbReference type="EMBL" id="VSRR010143625">
    <property type="protein sequence ID" value="MPD04943.1"/>
    <property type="molecule type" value="Genomic_DNA"/>
</dbReference>
<reference evidence="2 3" key="1">
    <citation type="submission" date="2019-05" db="EMBL/GenBank/DDBJ databases">
        <title>Another draft genome of Portunus trituberculatus and its Hox gene families provides insights of decapod evolution.</title>
        <authorList>
            <person name="Jeong J.-H."/>
            <person name="Song I."/>
            <person name="Kim S."/>
            <person name="Choi T."/>
            <person name="Kim D."/>
            <person name="Ryu S."/>
            <person name="Kim W."/>
        </authorList>
    </citation>
    <scope>NUCLEOTIDE SEQUENCE [LARGE SCALE GENOMIC DNA]</scope>
    <source>
        <tissue evidence="2">Muscle</tissue>
    </source>
</reference>